<dbReference type="PANTHER" id="PTHR30352">
    <property type="entry name" value="PYRUVATE FORMATE-LYASE-ACTIVATING ENZYME"/>
    <property type="match status" value="1"/>
</dbReference>
<organism evidence="8">
    <name type="scientific">candidate division WOR-3 bacterium</name>
    <dbReference type="NCBI Taxonomy" id="2052148"/>
    <lineage>
        <taxon>Bacteria</taxon>
        <taxon>Bacteria division WOR-3</taxon>
    </lineage>
</organism>
<evidence type="ECO:0000256" key="5">
    <source>
        <dbReference type="ARBA" id="ARBA00023004"/>
    </source>
</evidence>
<dbReference type="InterPro" id="IPR034457">
    <property type="entry name" value="Organic_radical-activating"/>
</dbReference>
<proteinExistence type="predicted"/>
<sequence>MRIVGLTPTSLVDWDGHVVSVLFLGGCNLRCPFCYNGDLARDDPGLEELTWAQVEPVLSRRPGFLDGVVLLGGEPMMHPEVFELCRRIKRLGLKVK</sequence>
<dbReference type="AlphaFoldDB" id="A0A7V0T4L3"/>
<dbReference type="CDD" id="cd01335">
    <property type="entry name" value="Radical_SAM"/>
    <property type="match status" value="1"/>
</dbReference>
<evidence type="ECO:0000256" key="4">
    <source>
        <dbReference type="ARBA" id="ARBA00022723"/>
    </source>
</evidence>
<dbReference type="SFLD" id="SFLDS00029">
    <property type="entry name" value="Radical_SAM"/>
    <property type="match status" value="1"/>
</dbReference>
<dbReference type="EMBL" id="DSBX01000007">
    <property type="protein sequence ID" value="HDQ98701.1"/>
    <property type="molecule type" value="Genomic_DNA"/>
</dbReference>
<dbReference type="PROSITE" id="PS51257">
    <property type="entry name" value="PROKAR_LIPOPROTEIN"/>
    <property type="match status" value="1"/>
</dbReference>
<keyword evidence="6" id="KW-0411">Iron-sulfur</keyword>
<dbReference type="Proteomes" id="UP000885672">
    <property type="component" value="Unassembled WGS sequence"/>
</dbReference>
<gene>
    <name evidence="8" type="ORF">ENN51_00225</name>
</gene>
<evidence type="ECO:0000256" key="2">
    <source>
        <dbReference type="ARBA" id="ARBA00022485"/>
    </source>
</evidence>
<dbReference type="InterPro" id="IPR013785">
    <property type="entry name" value="Aldolase_TIM"/>
</dbReference>
<dbReference type="GO" id="GO:0003824">
    <property type="term" value="F:catalytic activity"/>
    <property type="evidence" value="ECO:0007669"/>
    <property type="project" value="InterPro"/>
</dbReference>
<evidence type="ECO:0000256" key="1">
    <source>
        <dbReference type="ARBA" id="ARBA00001966"/>
    </source>
</evidence>
<dbReference type="InterPro" id="IPR007197">
    <property type="entry name" value="rSAM"/>
</dbReference>
<protein>
    <submittedName>
        <fullName evidence="8">4Fe-4S cluster-binding domain-containing protein</fullName>
    </submittedName>
</protein>
<dbReference type="InterPro" id="IPR058240">
    <property type="entry name" value="rSAM_sf"/>
</dbReference>
<comment type="caution">
    <text evidence="8">The sequence shown here is derived from an EMBL/GenBank/DDBJ whole genome shotgun (WGS) entry which is preliminary data.</text>
</comment>
<dbReference type="Gene3D" id="3.20.20.70">
    <property type="entry name" value="Aldolase class I"/>
    <property type="match status" value="1"/>
</dbReference>
<accession>A0A7V0T4L3</accession>
<keyword evidence="4" id="KW-0479">Metal-binding</keyword>
<dbReference type="PROSITE" id="PS51918">
    <property type="entry name" value="RADICAL_SAM"/>
    <property type="match status" value="1"/>
</dbReference>
<name>A0A7V0T4L3_UNCW3</name>
<feature type="domain" description="Radical SAM core" evidence="7">
    <location>
        <begin position="13"/>
        <end position="96"/>
    </location>
</feature>
<dbReference type="GO" id="GO:0046872">
    <property type="term" value="F:metal ion binding"/>
    <property type="evidence" value="ECO:0007669"/>
    <property type="project" value="UniProtKB-KW"/>
</dbReference>
<comment type="cofactor">
    <cofactor evidence="1">
        <name>[4Fe-4S] cluster</name>
        <dbReference type="ChEBI" id="CHEBI:49883"/>
    </cofactor>
</comment>
<reference evidence="8" key="1">
    <citation type="journal article" date="2020" name="mSystems">
        <title>Genome- and Community-Level Interaction Insights into Carbon Utilization and Element Cycling Functions of Hydrothermarchaeota in Hydrothermal Sediment.</title>
        <authorList>
            <person name="Zhou Z."/>
            <person name="Liu Y."/>
            <person name="Xu W."/>
            <person name="Pan J."/>
            <person name="Luo Z.H."/>
            <person name="Li M."/>
        </authorList>
    </citation>
    <scope>NUCLEOTIDE SEQUENCE [LARGE SCALE GENOMIC DNA]</scope>
    <source>
        <strain evidence="8">SpSt-1182</strain>
    </source>
</reference>
<evidence type="ECO:0000256" key="3">
    <source>
        <dbReference type="ARBA" id="ARBA00022691"/>
    </source>
</evidence>
<keyword evidence="5" id="KW-0408">Iron</keyword>
<dbReference type="PANTHER" id="PTHR30352:SF5">
    <property type="entry name" value="PYRUVATE FORMATE-LYASE 1-ACTIVATING ENZYME"/>
    <property type="match status" value="1"/>
</dbReference>
<dbReference type="SUPFAM" id="SSF102114">
    <property type="entry name" value="Radical SAM enzymes"/>
    <property type="match status" value="1"/>
</dbReference>
<dbReference type="Pfam" id="PF04055">
    <property type="entry name" value="Radical_SAM"/>
    <property type="match status" value="1"/>
</dbReference>
<feature type="non-terminal residue" evidence="8">
    <location>
        <position position="96"/>
    </location>
</feature>
<evidence type="ECO:0000259" key="7">
    <source>
        <dbReference type="PROSITE" id="PS51918"/>
    </source>
</evidence>
<evidence type="ECO:0000313" key="8">
    <source>
        <dbReference type="EMBL" id="HDQ98701.1"/>
    </source>
</evidence>
<evidence type="ECO:0000256" key="6">
    <source>
        <dbReference type="ARBA" id="ARBA00023014"/>
    </source>
</evidence>
<keyword evidence="3" id="KW-0949">S-adenosyl-L-methionine</keyword>
<dbReference type="GO" id="GO:0051539">
    <property type="term" value="F:4 iron, 4 sulfur cluster binding"/>
    <property type="evidence" value="ECO:0007669"/>
    <property type="project" value="UniProtKB-KW"/>
</dbReference>
<keyword evidence="2" id="KW-0004">4Fe-4S</keyword>